<feature type="region of interest" description="Disordered" evidence="1">
    <location>
        <begin position="123"/>
        <end position="163"/>
    </location>
</feature>
<evidence type="ECO:0000256" key="1">
    <source>
        <dbReference type="SAM" id="MobiDB-lite"/>
    </source>
</evidence>
<feature type="compositionally biased region" description="Polar residues" evidence="1">
    <location>
        <begin position="154"/>
        <end position="163"/>
    </location>
</feature>
<feature type="compositionally biased region" description="Polar residues" evidence="1">
    <location>
        <begin position="123"/>
        <end position="139"/>
    </location>
</feature>
<protein>
    <submittedName>
        <fullName evidence="2">Uncharacterized protein</fullName>
    </submittedName>
</protein>
<dbReference type="Proteomes" id="UP001458880">
    <property type="component" value="Unassembled WGS sequence"/>
</dbReference>
<organism evidence="2 3">
    <name type="scientific">Popillia japonica</name>
    <name type="common">Japanese beetle</name>
    <dbReference type="NCBI Taxonomy" id="7064"/>
    <lineage>
        <taxon>Eukaryota</taxon>
        <taxon>Metazoa</taxon>
        <taxon>Ecdysozoa</taxon>
        <taxon>Arthropoda</taxon>
        <taxon>Hexapoda</taxon>
        <taxon>Insecta</taxon>
        <taxon>Pterygota</taxon>
        <taxon>Neoptera</taxon>
        <taxon>Endopterygota</taxon>
        <taxon>Coleoptera</taxon>
        <taxon>Polyphaga</taxon>
        <taxon>Scarabaeiformia</taxon>
        <taxon>Scarabaeidae</taxon>
        <taxon>Rutelinae</taxon>
        <taxon>Popillia</taxon>
    </lineage>
</organism>
<comment type="caution">
    <text evidence="2">The sequence shown here is derived from an EMBL/GenBank/DDBJ whole genome shotgun (WGS) entry which is preliminary data.</text>
</comment>
<dbReference type="AlphaFoldDB" id="A0AAW1LQU2"/>
<name>A0AAW1LQU2_POPJA</name>
<proteinExistence type="predicted"/>
<accession>A0AAW1LQU2</accession>
<dbReference type="EMBL" id="JASPKY010000114">
    <property type="protein sequence ID" value="KAK9736410.1"/>
    <property type="molecule type" value="Genomic_DNA"/>
</dbReference>
<reference evidence="2 3" key="1">
    <citation type="journal article" date="2024" name="BMC Genomics">
        <title>De novo assembly and annotation of Popillia japonica's genome with initial clues to its potential as an invasive pest.</title>
        <authorList>
            <person name="Cucini C."/>
            <person name="Boschi S."/>
            <person name="Funari R."/>
            <person name="Cardaioli E."/>
            <person name="Iannotti N."/>
            <person name="Marturano G."/>
            <person name="Paoli F."/>
            <person name="Bruttini M."/>
            <person name="Carapelli A."/>
            <person name="Frati F."/>
            <person name="Nardi F."/>
        </authorList>
    </citation>
    <scope>NUCLEOTIDE SEQUENCE [LARGE SCALE GENOMIC DNA]</scope>
    <source>
        <strain evidence="2">DMR45628</strain>
    </source>
</reference>
<gene>
    <name evidence="2" type="ORF">QE152_g12509</name>
</gene>
<evidence type="ECO:0000313" key="2">
    <source>
        <dbReference type="EMBL" id="KAK9736410.1"/>
    </source>
</evidence>
<evidence type="ECO:0000313" key="3">
    <source>
        <dbReference type="Proteomes" id="UP001458880"/>
    </source>
</evidence>
<sequence length="163" mass="18363">MIPDVNRRVKDKQETMVKVTQPRHEVGFSIGQRVSFRNYAGNAKWNSGTVTEKLGSVDYKIHSGDKTYVQHANQMLNSQITDSSEPKFAQNKSMVPVVSNNQNTNYSFINPPMYTYNNIQPLQQASPPTTSRNSITMNGSPKKDVPDNIPVRCSTPTRRTNQT</sequence>
<keyword evidence="3" id="KW-1185">Reference proteome</keyword>